<dbReference type="InterPro" id="IPR016047">
    <property type="entry name" value="M23ase_b-sheet_dom"/>
</dbReference>
<gene>
    <name evidence="2" type="ORF">SAMN05444817_103173</name>
</gene>
<protein>
    <submittedName>
        <fullName evidence="2">Peptidase family M23</fullName>
    </submittedName>
</protein>
<dbReference type="InterPro" id="IPR050570">
    <property type="entry name" value="Cell_wall_metabolism_enzyme"/>
</dbReference>
<dbReference type="SUPFAM" id="SSF51261">
    <property type="entry name" value="Duplicated hybrid motif"/>
    <property type="match status" value="1"/>
</dbReference>
<dbReference type="STRING" id="1161099.SAMN05444817_103173"/>
<organism evidence="2 3">
    <name type="scientific">Corynebacterium appendicis CIP 107643</name>
    <dbReference type="NCBI Taxonomy" id="1161099"/>
    <lineage>
        <taxon>Bacteria</taxon>
        <taxon>Bacillati</taxon>
        <taxon>Actinomycetota</taxon>
        <taxon>Actinomycetes</taxon>
        <taxon>Mycobacteriales</taxon>
        <taxon>Corynebacteriaceae</taxon>
        <taxon>Corynebacterium</taxon>
    </lineage>
</organism>
<proteinExistence type="predicted"/>
<name>A0A1N7J260_9CORY</name>
<dbReference type="Gene3D" id="2.70.70.10">
    <property type="entry name" value="Glucose Permease (Domain IIA)"/>
    <property type="match status" value="1"/>
</dbReference>
<dbReference type="GO" id="GO:0004222">
    <property type="term" value="F:metalloendopeptidase activity"/>
    <property type="evidence" value="ECO:0007669"/>
    <property type="project" value="TreeGrafter"/>
</dbReference>
<accession>A0A1N7J260</accession>
<reference evidence="3" key="1">
    <citation type="submission" date="2017-01" db="EMBL/GenBank/DDBJ databases">
        <authorList>
            <person name="Varghese N."/>
            <person name="Submissions S."/>
        </authorList>
    </citation>
    <scope>NUCLEOTIDE SEQUENCE [LARGE SCALE GENOMIC DNA]</scope>
    <source>
        <strain evidence="3">DSM 44531</strain>
    </source>
</reference>
<feature type="domain" description="M23ase beta-sheet core" evidence="1">
    <location>
        <begin position="65"/>
        <end position="157"/>
    </location>
</feature>
<dbReference type="AlphaFoldDB" id="A0A1N7J260"/>
<evidence type="ECO:0000313" key="3">
    <source>
        <dbReference type="Proteomes" id="UP000186292"/>
    </source>
</evidence>
<dbReference type="OrthoDB" id="5245088at2"/>
<dbReference type="Proteomes" id="UP000186292">
    <property type="component" value="Unassembled WGS sequence"/>
</dbReference>
<keyword evidence="3" id="KW-1185">Reference proteome</keyword>
<dbReference type="EMBL" id="FTOF01000003">
    <property type="protein sequence ID" value="SIS43384.1"/>
    <property type="molecule type" value="Genomic_DNA"/>
</dbReference>
<dbReference type="CDD" id="cd12797">
    <property type="entry name" value="M23_peptidase"/>
    <property type="match status" value="1"/>
</dbReference>
<dbReference type="Pfam" id="PF01551">
    <property type="entry name" value="Peptidase_M23"/>
    <property type="match status" value="1"/>
</dbReference>
<evidence type="ECO:0000313" key="2">
    <source>
        <dbReference type="EMBL" id="SIS43384.1"/>
    </source>
</evidence>
<sequence length="172" mass="18043">MNTSHSPVRFHPLHSLIAVLSAVVVLILTAGAVPAFAYVDPTTGSSTATNVTRRADIPEKNWLPGHRGVDLAARTGQDISSSEDGVVAYVGVIAGVPVVSVDHPDGIRTTYQPVHATVSVGDEVAEGQPIGRMAPPNGDHDGLHWGARTGKDAYINPLSLLDAPQIRLKPLP</sequence>
<dbReference type="InterPro" id="IPR011055">
    <property type="entry name" value="Dup_hybrid_motif"/>
</dbReference>
<dbReference type="PANTHER" id="PTHR21666">
    <property type="entry name" value="PEPTIDASE-RELATED"/>
    <property type="match status" value="1"/>
</dbReference>
<dbReference type="RefSeq" id="WP_076598784.1">
    <property type="nucleotide sequence ID" value="NZ_CP046976.1"/>
</dbReference>
<evidence type="ECO:0000259" key="1">
    <source>
        <dbReference type="Pfam" id="PF01551"/>
    </source>
</evidence>
<dbReference type="PANTHER" id="PTHR21666:SF270">
    <property type="entry name" value="MUREIN HYDROLASE ACTIVATOR ENVC"/>
    <property type="match status" value="1"/>
</dbReference>